<sequence>MLILPDLLTHNAAADFAAGLTVLVAQQPAQVLADAGALKTFDSSALAVLLACRREALNAGKTFAVRGLPPQLRQLSSLYGVEKLLPEAA</sequence>
<organism evidence="2 3">
    <name type="scientific">Polaromonas vacuolata</name>
    <dbReference type="NCBI Taxonomy" id="37448"/>
    <lineage>
        <taxon>Bacteria</taxon>
        <taxon>Pseudomonadati</taxon>
        <taxon>Pseudomonadota</taxon>
        <taxon>Betaproteobacteria</taxon>
        <taxon>Burkholderiales</taxon>
        <taxon>Comamonadaceae</taxon>
        <taxon>Polaromonas</taxon>
    </lineage>
</organism>
<dbReference type="PROSITE" id="PS50801">
    <property type="entry name" value="STAS"/>
    <property type="match status" value="1"/>
</dbReference>
<dbReference type="RefSeq" id="WP_168923080.1">
    <property type="nucleotide sequence ID" value="NZ_CP051461.1"/>
</dbReference>
<gene>
    <name evidence="2" type="ORF">HC248_02917</name>
</gene>
<evidence type="ECO:0000259" key="1">
    <source>
        <dbReference type="PROSITE" id="PS50801"/>
    </source>
</evidence>
<accession>A0A6H2HCU6</accession>
<proteinExistence type="predicted"/>
<dbReference type="AlphaFoldDB" id="A0A6H2HCU6"/>
<dbReference type="KEGG" id="pvac:HC248_02917"/>
<dbReference type="Pfam" id="PF13466">
    <property type="entry name" value="STAS_2"/>
    <property type="match status" value="1"/>
</dbReference>
<feature type="domain" description="STAS" evidence="1">
    <location>
        <begin position="1"/>
        <end position="89"/>
    </location>
</feature>
<dbReference type="CDD" id="cd07043">
    <property type="entry name" value="STAS_anti-anti-sigma_factors"/>
    <property type="match status" value="1"/>
</dbReference>
<dbReference type="EMBL" id="CP051461">
    <property type="protein sequence ID" value="QJC57587.1"/>
    <property type="molecule type" value="Genomic_DNA"/>
</dbReference>
<evidence type="ECO:0000313" key="2">
    <source>
        <dbReference type="EMBL" id="QJC57587.1"/>
    </source>
</evidence>
<name>A0A6H2HCU6_9BURK</name>
<dbReference type="InterPro" id="IPR002645">
    <property type="entry name" value="STAS_dom"/>
</dbReference>
<dbReference type="InterPro" id="IPR058548">
    <property type="entry name" value="MlaB-like_STAS"/>
</dbReference>
<reference evidence="2 3" key="1">
    <citation type="submission" date="2020-04" db="EMBL/GenBank/DDBJ databases">
        <title>Complete genome of a Psychrophilic, Marine, Gas Vacuolate Bacterium Polaromonas vacuolata KCTC 22033T.</title>
        <authorList>
            <person name="Hwang K."/>
            <person name="Kim K.M."/>
        </authorList>
    </citation>
    <scope>NUCLEOTIDE SEQUENCE [LARGE SCALE GENOMIC DNA]</scope>
    <source>
        <strain evidence="2 3">KCTC 22033</strain>
    </source>
</reference>
<dbReference type="Gene3D" id="3.30.750.24">
    <property type="entry name" value="STAS domain"/>
    <property type="match status" value="1"/>
</dbReference>
<dbReference type="Proteomes" id="UP000502041">
    <property type="component" value="Chromosome"/>
</dbReference>
<keyword evidence="3" id="KW-1185">Reference proteome</keyword>
<dbReference type="InterPro" id="IPR036513">
    <property type="entry name" value="STAS_dom_sf"/>
</dbReference>
<evidence type="ECO:0000313" key="3">
    <source>
        <dbReference type="Proteomes" id="UP000502041"/>
    </source>
</evidence>
<protein>
    <recommendedName>
        <fullName evidence="1">STAS domain-containing protein</fullName>
    </recommendedName>
</protein>
<dbReference type="SUPFAM" id="SSF52091">
    <property type="entry name" value="SpoIIaa-like"/>
    <property type="match status" value="1"/>
</dbReference>